<feature type="domain" description="N-acetyltransferase" evidence="1">
    <location>
        <begin position="7"/>
        <end position="175"/>
    </location>
</feature>
<dbReference type="CDD" id="cd04301">
    <property type="entry name" value="NAT_SF"/>
    <property type="match status" value="1"/>
</dbReference>
<dbReference type="Gene3D" id="3.40.630.30">
    <property type="match status" value="1"/>
</dbReference>
<proteinExistence type="predicted"/>
<name>A0A1B7KU45_PARTM</name>
<dbReference type="Proteomes" id="UP000078290">
    <property type="component" value="Unassembled WGS sequence"/>
</dbReference>
<dbReference type="EMBL" id="LXMA01000012">
    <property type="protein sequence ID" value="OAT73568.1"/>
    <property type="molecule type" value="Genomic_DNA"/>
</dbReference>
<comment type="caution">
    <text evidence="2">The sequence shown here is derived from an EMBL/GenBank/DDBJ whole genome shotgun (WGS) entry which is preliminary data.</text>
</comment>
<dbReference type="PANTHER" id="PTHR43617">
    <property type="entry name" value="L-AMINO ACID N-ACETYLTRANSFERASE"/>
    <property type="match status" value="1"/>
</dbReference>
<accession>A0A1B7KU45</accession>
<dbReference type="PANTHER" id="PTHR43617:SF30">
    <property type="entry name" value="HISTONE ACETYLTRANSFERASE"/>
    <property type="match status" value="1"/>
</dbReference>
<dbReference type="PROSITE" id="PS51186">
    <property type="entry name" value="GNAT"/>
    <property type="match status" value="1"/>
</dbReference>
<organism evidence="2 3">
    <name type="scientific">Parageobacillus thermoglucosidasius</name>
    <name type="common">Geobacillus thermoglucosidasius</name>
    <dbReference type="NCBI Taxonomy" id="1426"/>
    <lineage>
        <taxon>Bacteria</taxon>
        <taxon>Bacillati</taxon>
        <taxon>Bacillota</taxon>
        <taxon>Bacilli</taxon>
        <taxon>Bacillales</taxon>
        <taxon>Anoxybacillaceae</taxon>
        <taxon>Parageobacillus</taxon>
    </lineage>
</organism>
<protein>
    <submittedName>
        <fullName evidence="2">GNAT family acetyltransferase</fullName>
    </submittedName>
</protein>
<dbReference type="GO" id="GO:0016747">
    <property type="term" value="F:acyltransferase activity, transferring groups other than amino-acyl groups"/>
    <property type="evidence" value="ECO:0007669"/>
    <property type="project" value="InterPro"/>
</dbReference>
<dbReference type="InterPro" id="IPR016181">
    <property type="entry name" value="Acyl_CoA_acyltransferase"/>
</dbReference>
<dbReference type="Pfam" id="PF08445">
    <property type="entry name" value="FR47"/>
    <property type="match status" value="1"/>
</dbReference>
<evidence type="ECO:0000313" key="3">
    <source>
        <dbReference type="Proteomes" id="UP000078290"/>
    </source>
</evidence>
<gene>
    <name evidence="2" type="ORF">A7K69_06235</name>
</gene>
<keyword evidence="2" id="KW-0808">Transferase</keyword>
<reference evidence="3" key="1">
    <citation type="submission" date="2016-05" db="EMBL/GenBank/DDBJ databases">
        <authorList>
            <person name="Wang W."/>
            <person name="Zhu L."/>
        </authorList>
    </citation>
    <scope>NUCLEOTIDE SEQUENCE [LARGE SCALE GENOMIC DNA]</scope>
    <source>
        <strain evidence="3">W-2</strain>
    </source>
</reference>
<dbReference type="InterPro" id="IPR013653">
    <property type="entry name" value="GCN5-like_dom"/>
</dbReference>
<evidence type="ECO:0000313" key="2">
    <source>
        <dbReference type="EMBL" id="OAT73568.1"/>
    </source>
</evidence>
<dbReference type="InterPro" id="IPR000182">
    <property type="entry name" value="GNAT_dom"/>
</dbReference>
<evidence type="ECO:0000259" key="1">
    <source>
        <dbReference type="PROSITE" id="PS51186"/>
    </source>
</evidence>
<dbReference type="InterPro" id="IPR050276">
    <property type="entry name" value="MshD_Acetyltransferase"/>
</dbReference>
<dbReference type="AlphaFoldDB" id="A0A1B7KU45"/>
<dbReference type="SUPFAM" id="SSF55729">
    <property type="entry name" value="Acyl-CoA N-acyltransferases (Nat)"/>
    <property type="match status" value="1"/>
</dbReference>
<sequence>MGGGRGVNVRKATLADAHAIAVVHVESWKTTYEGIVPAEYLAQLNVSEKAQLWRRGLNQPKHSIFVVEEDGSVCGFISGGRNRAAQGKEAEYEGEIYSIYLLKEAQGKGYGTKLVAALMDDFRRQGIRSMVVWVLADNPSRRFYERLGGKKIAEKVVDIGGKKLQEWCYGWKSVASFA</sequence>
<dbReference type="OrthoDB" id="5292888at2"/>